<dbReference type="GO" id="GO:0007411">
    <property type="term" value="P:axon guidance"/>
    <property type="evidence" value="ECO:0007669"/>
    <property type="project" value="TreeGrafter"/>
</dbReference>
<dbReference type="SUPFAM" id="SSF50729">
    <property type="entry name" value="PH domain-like"/>
    <property type="match status" value="1"/>
</dbReference>
<dbReference type="Gene3D" id="2.30.29.30">
    <property type="entry name" value="Pleckstrin-homology domain (PH domain)/Phosphotyrosine-binding domain (PTB)"/>
    <property type="match status" value="1"/>
</dbReference>
<evidence type="ECO:0000313" key="3">
    <source>
        <dbReference type="EMBL" id="KAK0131194.1"/>
    </source>
</evidence>
<evidence type="ECO:0000313" key="4">
    <source>
        <dbReference type="Proteomes" id="UP001174136"/>
    </source>
</evidence>
<dbReference type="InterPro" id="IPR011993">
    <property type="entry name" value="PH-like_dom_sf"/>
</dbReference>
<comment type="caution">
    <text evidence="3">The sequence shown here is derived from an EMBL/GenBank/DDBJ whole genome shotgun (WGS) entry which is preliminary data.</text>
</comment>
<dbReference type="Pfam" id="PF22697">
    <property type="entry name" value="SOS1_NGEF_PH"/>
    <property type="match status" value="1"/>
</dbReference>
<reference evidence="3" key="1">
    <citation type="journal article" date="2023" name="Front. Mar. Sci.">
        <title>A new Merluccius polli reference genome to investigate the effects of global change in West African waters.</title>
        <authorList>
            <person name="Mateo J.L."/>
            <person name="Blanco-Fernandez C."/>
            <person name="Garcia-Vazquez E."/>
            <person name="Machado-Schiaffino G."/>
        </authorList>
    </citation>
    <scope>NUCLEOTIDE SEQUENCE</scope>
    <source>
        <strain evidence="3">C29</strain>
        <tissue evidence="3">Fin</tissue>
    </source>
</reference>
<dbReference type="PROSITE" id="PS50003">
    <property type="entry name" value="PH_DOMAIN"/>
    <property type="match status" value="1"/>
</dbReference>
<gene>
    <name evidence="3" type="primary">Kalrn_2</name>
    <name evidence="3" type="ORF">N1851_034099</name>
</gene>
<name>A0AA47M0F6_MERPO</name>
<accession>A0AA47M0F6</accession>
<feature type="domain" description="PH" evidence="2">
    <location>
        <begin position="29"/>
        <end position="138"/>
    </location>
</feature>
<dbReference type="SMART" id="SM00233">
    <property type="entry name" value="PH"/>
    <property type="match status" value="1"/>
</dbReference>
<dbReference type="InterPro" id="IPR055251">
    <property type="entry name" value="SOS1_NGEF_PH"/>
</dbReference>
<evidence type="ECO:0000256" key="1">
    <source>
        <dbReference type="ARBA" id="ARBA00022658"/>
    </source>
</evidence>
<dbReference type="EMBL" id="JAOPHQ010006558">
    <property type="protein sequence ID" value="KAK0131194.1"/>
    <property type="molecule type" value="Genomic_DNA"/>
</dbReference>
<dbReference type="GO" id="GO:0019898">
    <property type="term" value="C:extrinsic component of membrane"/>
    <property type="evidence" value="ECO:0007669"/>
    <property type="project" value="TreeGrafter"/>
</dbReference>
<evidence type="ECO:0000259" key="2">
    <source>
        <dbReference type="PROSITE" id="PS50003"/>
    </source>
</evidence>
<keyword evidence="1" id="KW-0344">Guanine-nucleotide releasing factor</keyword>
<dbReference type="GO" id="GO:0005737">
    <property type="term" value="C:cytoplasm"/>
    <property type="evidence" value="ECO:0007669"/>
    <property type="project" value="TreeGrafter"/>
</dbReference>
<dbReference type="GO" id="GO:0014069">
    <property type="term" value="C:postsynaptic density"/>
    <property type="evidence" value="ECO:0007669"/>
    <property type="project" value="TreeGrafter"/>
</dbReference>
<dbReference type="GO" id="GO:0005085">
    <property type="term" value="F:guanyl-nucleotide exchange factor activity"/>
    <property type="evidence" value="ECO:0007669"/>
    <property type="project" value="UniProtKB-KW"/>
</dbReference>
<proteinExistence type="predicted"/>
<dbReference type="GO" id="GO:0035556">
    <property type="term" value="P:intracellular signal transduction"/>
    <property type="evidence" value="ECO:0007669"/>
    <property type="project" value="TreeGrafter"/>
</dbReference>
<dbReference type="InterPro" id="IPR051336">
    <property type="entry name" value="RhoGEF_Guanine_NuclExch_SF"/>
</dbReference>
<keyword evidence="4" id="KW-1185">Reference proteome</keyword>
<protein>
    <submittedName>
        <fullName evidence="3">Kalirin</fullName>
    </submittedName>
</protein>
<dbReference type="AlphaFoldDB" id="A0AA47M0F6"/>
<dbReference type="Proteomes" id="UP001174136">
    <property type="component" value="Unassembled WGS sequence"/>
</dbReference>
<dbReference type="PANTHER" id="PTHR22826:SF49">
    <property type="entry name" value="KALIRIN"/>
    <property type="match status" value="1"/>
</dbReference>
<sequence length="179" mass="20288">MPSGRWITELFGSDPCQLCVPLCVCVQGKLSSQGKLLEQDTFGVLEQDGGVLSRSKERRIFLFEHIVIFSEILHKGSTPGYLFKHSIKVNSLAMQDSVEGDQLQFVLWCRGSEERFTLQAPSPSVRTSWLEQITQLLETQRDFLSGPPLTVGDVTQNEMEDWYDWRAQGALSTEVFSKR</sequence>
<dbReference type="InterPro" id="IPR001849">
    <property type="entry name" value="PH_domain"/>
</dbReference>
<dbReference type="PANTHER" id="PTHR22826">
    <property type="entry name" value="RHO GUANINE EXCHANGE FACTOR-RELATED"/>
    <property type="match status" value="1"/>
</dbReference>
<organism evidence="3 4">
    <name type="scientific">Merluccius polli</name>
    <name type="common">Benguela hake</name>
    <name type="synonym">Merluccius cadenati</name>
    <dbReference type="NCBI Taxonomy" id="89951"/>
    <lineage>
        <taxon>Eukaryota</taxon>
        <taxon>Metazoa</taxon>
        <taxon>Chordata</taxon>
        <taxon>Craniata</taxon>
        <taxon>Vertebrata</taxon>
        <taxon>Euteleostomi</taxon>
        <taxon>Actinopterygii</taxon>
        <taxon>Neopterygii</taxon>
        <taxon>Teleostei</taxon>
        <taxon>Neoteleostei</taxon>
        <taxon>Acanthomorphata</taxon>
        <taxon>Zeiogadaria</taxon>
        <taxon>Gadariae</taxon>
        <taxon>Gadiformes</taxon>
        <taxon>Gadoidei</taxon>
        <taxon>Merlucciidae</taxon>
        <taxon>Merluccius</taxon>
    </lineage>
</organism>